<dbReference type="AlphaFoldDB" id="A0A514BSH7"/>
<name>A0A514BSH7_9GAMM</name>
<gene>
    <name evidence="2" type="ORF">FKV23_09805</name>
</gene>
<dbReference type="OrthoDB" id="9792687at2"/>
<sequence>MMDHGPQIERIRNATSLEEIREVVREFSAKATGDGGVLYSRPVGDVPSESIAKELARQAGLPIINDTPRAKFLSSADDIISESAERIFRANGQSLAQAEKSKMAFLYGDSKAAVNSATSLDNCLWGEASREFAGSLRGDVKVVASNANIERVFGKVELPTLLENPNVRSLGGQPIAELKVLYVQGGAEAVLPKVQAPFIEAAPKGLFSLPDTTGAKVSKVTLSREFASAMDIDANQLSRFASSAEIRASGLTRAPIGFGAQGVAIGETALAAEAAATRQGLRPGTGMKALGAAGVIVSIYDAADTVHGMSQLRGQGNNTAAQSRIERFAVQNVTGWGGAAAGMAGGAAAGVTSGPGLLVTGAIGGIVGAVAGDKVADWLDERKINRQQDPEGRTWTFDPKHPEKGWTHQERTIDAEAMRYHTRDSTLYKTRTLTADPALSDRLDYQASSTSVELALGAPPRSRDPYTLQAGDQDARSAREAAWTRDPDTQQWSREVSRLVDYRINSAVYKTERVEASPERAAELEAASQAIIAQNAAQTPAAMAATFQQIHEQNGWAQHGSVPDAVTQALQNPGRVVGSNGRLYQRDAEGQWTHDGLLWDSQAKGNLRQELEATYQQQQAEARIPTLDTVRVTASPAIDAPETTTTRDPRVSQFLAALEAGDEQGMREASIAFAESERGQQIVAEAEQRVWDQQQQLSGRDHPLFGQALEQLEKAGPEVGGYLDRLQMESVAGALAHEAQVRHMPGIDGLALSRDGQTLMATWTHPHNNVLDRHCTVDRFQAGIQPLDQSLQDLAAETQRQEEQALLQAQQRQMQQETALSR</sequence>
<dbReference type="InterPro" id="IPR046519">
    <property type="entry name" value="X-Tfes_XVIPCD"/>
</dbReference>
<protein>
    <recommendedName>
        <fullName evidence="1">X-Tfes XVIPCD domain-containing protein</fullName>
    </recommendedName>
</protein>
<proteinExistence type="predicted"/>
<dbReference type="KEGG" id="lyj:FKV23_09805"/>
<dbReference type="Proteomes" id="UP000317199">
    <property type="component" value="Chromosome"/>
</dbReference>
<evidence type="ECO:0000313" key="3">
    <source>
        <dbReference type="Proteomes" id="UP000317199"/>
    </source>
</evidence>
<feature type="domain" description="X-Tfes XVIPCD" evidence="1">
    <location>
        <begin position="700"/>
        <end position="795"/>
    </location>
</feature>
<reference evidence="2 3" key="1">
    <citation type="submission" date="2019-06" db="EMBL/GenBank/DDBJ databases">
        <title>Lysobacter alkalisoli sp. nov. isolated from saline-alkali soil.</title>
        <authorList>
            <person name="Sun J.-Q."/>
            <person name="Xu L."/>
        </authorList>
    </citation>
    <scope>NUCLEOTIDE SEQUENCE [LARGE SCALE GENOMIC DNA]</scope>
    <source>
        <strain evidence="2 3">SJ-36</strain>
    </source>
</reference>
<evidence type="ECO:0000259" key="1">
    <source>
        <dbReference type="Pfam" id="PF20410"/>
    </source>
</evidence>
<dbReference type="EMBL" id="CP041242">
    <property type="protein sequence ID" value="QDH70352.1"/>
    <property type="molecule type" value="Genomic_DNA"/>
</dbReference>
<organism evidence="2 3">
    <name type="scientific">Marilutibacter alkalisoli</name>
    <dbReference type="NCBI Taxonomy" id="2591633"/>
    <lineage>
        <taxon>Bacteria</taxon>
        <taxon>Pseudomonadati</taxon>
        <taxon>Pseudomonadota</taxon>
        <taxon>Gammaproteobacteria</taxon>
        <taxon>Lysobacterales</taxon>
        <taxon>Lysobacteraceae</taxon>
        <taxon>Marilutibacter</taxon>
    </lineage>
</organism>
<dbReference type="RefSeq" id="WP_141623687.1">
    <property type="nucleotide sequence ID" value="NZ_CP041242.1"/>
</dbReference>
<dbReference type="Pfam" id="PF20410">
    <property type="entry name" value="X-Tfes_XVIPCD"/>
    <property type="match status" value="1"/>
</dbReference>
<keyword evidence="3" id="KW-1185">Reference proteome</keyword>
<accession>A0A514BSH7</accession>
<evidence type="ECO:0000313" key="2">
    <source>
        <dbReference type="EMBL" id="QDH70352.1"/>
    </source>
</evidence>